<dbReference type="Proteomes" id="UP001320706">
    <property type="component" value="Unassembled WGS sequence"/>
</dbReference>
<accession>A0ACC3S6E8</accession>
<evidence type="ECO:0000313" key="1">
    <source>
        <dbReference type="EMBL" id="KAK8196757.1"/>
    </source>
</evidence>
<name>A0ACC3S6E8_9PEZI</name>
<evidence type="ECO:0000313" key="2">
    <source>
        <dbReference type="Proteomes" id="UP001320706"/>
    </source>
</evidence>
<sequence length="753" mass="84560">MIKSGAAVRLQEQQETRFLGPSSGTTITRLVMQLAKQFTDAKTIKDIVPEHRARQVKELYAAEADKPTSKVYPLTSDVAAADLPNRSLTDMLVQLYNLKVQPMYPALHEPTLARDVDIVYEGKGDVFQNFIIRMVIAISLQKMDTQYAGLADSYYLAALKYFEPVVRPMDLRTLQAFAVVAEYSLLTPTRTAIYYIVGLAARLTQALGISEEKTITRSKNGAKADCLEIDMRRRLFWCIFVMESGLSHSLGRPHILAIDREHIDVGFFETVADEYITPEGIVPGSPSTLKKWIAVHFFKMRLLQLEIRRMLYQKKRPEPKTDQDPWFLQMNAKLEAWRDASPNNDEGTGLDKAWFIARYNTMIVFLYRPSPQVPRPSTEAAVKCFDACKYNIYVQRHQINARNIDLTWIFTQSIFMAINAMLWSLSYSEVRKLNARPEVQKHLQVAMEAITFASERWPGVSSAITLYHDLIEAIMKIYDKDGDVNIAGSTPSDNPSPNTSVTDPSNRSRTTSPATFANTSSTSNETSPDKPTAAPFGYFHHPGRRSVEQPPPLPYQSSQTATPPPLSGSSPSYQTEAIAPAMPSRNMSTESTATLNGNNLAQVQQQFQPYSYDPLSHFNPLPNTYAEGPEVTMPGWNQAYISPHHQTSPFTQYAANAPAAQPITTAPFTMSTTPGLRYISADPVFNQNQQEAADYLYPQQYFGQLFEQYGSGLNEEQQMELMQSLETSGMEDIQTMIKTTSALFNPHARTYGV</sequence>
<comment type="caution">
    <text evidence="1">The sequence shown here is derived from an EMBL/GenBank/DDBJ whole genome shotgun (WGS) entry which is preliminary data.</text>
</comment>
<proteinExistence type="predicted"/>
<dbReference type="EMBL" id="JAMKPW020000041">
    <property type="protein sequence ID" value="KAK8196757.1"/>
    <property type="molecule type" value="Genomic_DNA"/>
</dbReference>
<keyword evidence="2" id="KW-1185">Reference proteome</keyword>
<organism evidence="1 2">
    <name type="scientific">Zalaria obscura</name>
    <dbReference type="NCBI Taxonomy" id="2024903"/>
    <lineage>
        <taxon>Eukaryota</taxon>
        <taxon>Fungi</taxon>
        <taxon>Dikarya</taxon>
        <taxon>Ascomycota</taxon>
        <taxon>Pezizomycotina</taxon>
        <taxon>Dothideomycetes</taxon>
        <taxon>Dothideomycetidae</taxon>
        <taxon>Dothideales</taxon>
        <taxon>Zalariaceae</taxon>
        <taxon>Zalaria</taxon>
    </lineage>
</organism>
<reference evidence="1" key="1">
    <citation type="submission" date="2024-02" db="EMBL/GenBank/DDBJ databases">
        <title>Metagenome Assembled Genome of Zalaria obscura JY119.</title>
        <authorList>
            <person name="Vighnesh L."/>
            <person name="Jagadeeshwari U."/>
            <person name="Venkata Ramana C."/>
            <person name="Sasikala C."/>
        </authorList>
    </citation>
    <scope>NUCLEOTIDE SEQUENCE</scope>
    <source>
        <strain evidence="1">JY119</strain>
    </source>
</reference>
<gene>
    <name evidence="1" type="ORF">M8818_006924</name>
</gene>
<protein>
    <submittedName>
        <fullName evidence="1">Uncharacterized protein</fullName>
    </submittedName>
</protein>